<organism evidence="2">
    <name type="scientific">uncultured Caudovirales phage</name>
    <dbReference type="NCBI Taxonomy" id="2100421"/>
    <lineage>
        <taxon>Viruses</taxon>
        <taxon>Duplodnaviria</taxon>
        <taxon>Heunggongvirae</taxon>
        <taxon>Uroviricota</taxon>
        <taxon>Caudoviricetes</taxon>
        <taxon>Peduoviridae</taxon>
        <taxon>Maltschvirus</taxon>
        <taxon>Maltschvirus maltsch</taxon>
    </lineage>
</organism>
<gene>
    <name evidence="2" type="ORF">UFOVP1597_21</name>
</gene>
<proteinExistence type="predicted"/>
<evidence type="ECO:0000256" key="1">
    <source>
        <dbReference type="SAM" id="Phobius"/>
    </source>
</evidence>
<reference evidence="2" key="1">
    <citation type="submission" date="2020-05" db="EMBL/GenBank/DDBJ databases">
        <authorList>
            <person name="Chiriac C."/>
            <person name="Salcher M."/>
            <person name="Ghai R."/>
            <person name="Kavagutti S V."/>
        </authorList>
    </citation>
    <scope>NUCLEOTIDE SEQUENCE</scope>
</reference>
<name>A0A6J5SSF9_9CAUD</name>
<feature type="transmembrane region" description="Helical" evidence="1">
    <location>
        <begin position="6"/>
        <end position="28"/>
    </location>
</feature>
<keyword evidence="1" id="KW-1133">Transmembrane helix</keyword>
<sequence>MNDELLSKIVLIVEICSPIFTGLTILYFRLSSRIDKAESKSETRVDSLRKEVQDLDHKMEQRFMHMEKKLDHMEQKFEQKFDRIDQKFEKIDQKFDRLFEMLVIRSQFGRGNPIKKTK</sequence>
<protein>
    <submittedName>
        <fullName evidence="2">Uncharacterized protein</fullName>
    </submittedName>
</protein>
<keyword evidence="1" id="KW-0812">Transmembrane</keyword>
<dbReference type="Gene3D" id="1.20.5.2280">
    <property type="match status" value="1"/>
</dbReference>
<keyword evidence="1" id="KW-0472">Membrane</keyword>
<accession>A0A6J5SSF9</accession>
<dbReference type="EMBL" id="LR797461">
    <property type="protein sequence ID" value="CAB4218482.1"/>
    <property type="molecule type" value="Genomic_DNA"/>
</dbReference>
<evidence type="ECO:0000313" key="2">
    <source>
        <dbReference type="EMBL" id="CAB4218482.1"/>
    </source>
</evidence>